<dbReference type="OMA" id="FYRENEY"/>
<reference evidence="1 2" key="1">
    <citation type="journal article" date="2010" name="Science">
        <title>Genomic comparison of the ants Camponotus floridanus and Harpegnathos saltator.</title>
        <authorList>
            <person name="Bonasio R."/>
            <person name="Zhang G."/>
            <person name="Ye C."/>
            <person name="Mutti N.S."/>
            <person name="Fang X."/>
            <person name="Qin N."/>
            <person name="Donahue G."/>
            <person name="Yang P."/>
            <person name="Li Q."/>
            <person name="Li C."/>
            <person name="Zhang P."/>
            <person name="Huang Z."/>
            <person name="Berger S.L."/>
            <person name="Reinberg D."/>
            <person name="Wang J."/>
            <person name="Liebig J."/>
        </authorList>
    </citation>
    <scope>NUCLEOTIDE SEQUENCE [LARGE SCALE GENOMIC DNA]</scope>
    <source>
        <strain evidence="2">C129</strain>
    </source>
</reference>
<name>E2AAT7_CAMFO</name>
<keyword evidence="2" id="KW-1185">Reference proteome</keyword>
<sequence length="74" mass="8803">GIQGNELDALAKEATNEDVDDKIKIPINDWKIIFKKEMYNKPRENLEREDTYKGVKYFNTFYNNDSPKAWFNNL</sequence>
<protein>
    <submittedName>
        <fullName evidence="1">Uncharacterized protein</fullName>
    </submittedName>
</protein>
<evidence type="ECO:0000313" key="1">
    <source>
        <dbReference type="EMBL" id="EFN69451.1"/>
    </source>
</evidence>
<dbReference type="AlphaFoldDB" id="E2AAT7"/>
<feature type="non-terminal residue" evidence="1">
    <location>
        <position position="74"/>
    </location>
</feature>
<dbReference type="Proteomes" id="UP000000311">
    <property type="component" value="Unassembled WGS sequence"/>
</dbReference>
<feature type="non-terminal residue" evidence="1">
    <location>
        <position position="1"/>
    </location>
</feature>
<proteinExistence type="predicted"/>
<dbReference type="InParanoid" id="E2AAT7"/>
<gene>
    <name evidence="1" type="ORF">EAG_05895</name>
</gene>
<accession>E2AAT7</accession>
<organism evidence="2">
    <name type="scientific">Camponotus floridanus</name>
    <name type="common">Florida carpenter ant</name>
    <dbReference type="NCBI Taxonomy" id="104421"/>
    <lineage>
        <taxon>Eukaryota</taxon>
        <taxon>Metazoa</taxon>
        <taxon>Ecdysozoa</taxon>
        <taxon>Arthropoda</taxon>
        <taxon>Hexapoda</taxon>
        <taxon>Insecta</taxon>
        <taxon>Pterygota</taxon>
        <taxon>Neoptera</taxon>
        <taxon>Endopterygota</taxon>
        <taxon>Hymenoptera</taxon>
        <taxon>Apocrita</taxon>
        <taxon>Aculeata</taxon>
        <taxon>Formicoidea</taxon>
        <taxon>Formicidae</taxon>
        <taxon>Formicinae</taxon>
        <taxon>Camponotus</taxon>
    </lineage>
</organism>
<evidence type="ECO:0000313" key="2">
    <source>
        <dbReference type="Proteomes" id="UP000000311"/>
    </source>
</evidence>
<dbReference type="EMBL" id="GL438173">
    <property type="protein sequence ID" value="EFN69451.1"/>
    <property type="molecule type" value="Genomic_DNA"/>
</dbReference>